<feature type="compositionally biased region" description="Acidic residues" evidence="1">
    <location>
        <begin position="90"/>
        <end position="99"/>
    </location>
</feature>
<evidence type="ECO:0000313" key="2">
    <source>
        <dbReference type="EMBL" id="VDP21837.1"/>
    </source>
</evidence>
<organism evidence="4">
    <name type="scientific">Echinostoma caproni</name>
    <dbReference type="NCBI Taxonomy" id="27848"/>
    <lineage>
        <taxon>Eukaryota</taxon>
        <taxon>Metazoa</taxon>
        <taxon>Spiralia</taxon>
        <taxon>Lophotrochozoa</taxon>
        <taxon>Platyhelminthes</taxon>
        <taxon>Trematoda</taxon>
        <taxon>Digenea</taxon>
        <taxon>Plagiorchiida</taxon>
        <taxon>Echinostomata</taxon>
        <taxon>Echinostomatoidea</taxon>
        <taxon>Echinostomatidae</taxon>
        <taxon>Echinostoma</taxon>
    </lineage>
</organism>
<dbReference type="AlphaFoldDB" id="A0A183A069"/>
<keyword evidence="3" id="KW-1185">Reference proteome</keyword>
<reference evidence="4" key="1">
    <citation type="submission" date="2016-06" db="UniProtKB">
        <authorList>
            <consortium name="WormBaseParasite"/>
        </authorList>
    </citation>
    <scope>IDENTIFICATION</scope>
</reference>
<evidence type="ECO:0000313" key="4">
    <source>
        <dbReference type="WBParaSite" id="ECPE_0000035401-mRNA-1"/>
    </source>
</evidence>
<feature type="region of interest" description="Disordered" evidence="1">
    <location>
        <begin position="24"/>
        <end position="99"/>
    </location>
</feature>
<accession>A0A183A069</accession>
<dbReference type="WBParaSite" id="ECPE_0000035401-mRNA-1">
    <property type="protein sequence ID" value="ECPE_0000035401-mRNA-1"/>
    <property type="gene ID" value="ECPE_0000035401"/>
</dbReference>
<protein>
    <submittedName>
        <fullName evidence="4">SPT6_acidic domain-containing protein</fullName>
    </submittedName>
</protein>
<feature type="compositionally biased region" description="Acidic residues" evidence="1">
    <location>
        <begin position="39"/>
        <end position="50"/>
    </location>
</feature>
<reference evidence="2 3" key="2">
    <citation type="submission" date="2018-11" db="EMBL/GenBank/DDBJ databases">
        <authorList>
            <consortium name="Pathogen Informatics"/>
        </authorList>
    </citation>
    <scope>NUCLEOTIDE SEQUENCE [LARGE SCALE GENOMIC DNA]</scope>
    <source>
        <strain evidence="2 3">Egypt</strain>
    </source>
</reference>
<dbReference type="EMBL" id="UZAN01001135">
    <property type="protein sequence ID" value="VDP21837.1"/>
    <property type="molecule type" value="Genomic_DNA"/>
</dbReference>
<gene>
    <name evidence="2" type="ORF">ECPE_LOCUS353</name>
</gene>
<name>A0A183A069_9TREM</name>
<sequence>MAIEVDANFYEDRNYKMKLDGDLHSEYEEMTEEPRDIELSDEQDSDEDTDTEPRKLRTKQVKFASSALVPAQPPEYMDDEFGLSGPSDREFDDDDDDDNHAEVCLKYHTVFS</sequence>
<dbReference type="Proteomes" id="UP000272942">
    <property type="component" value="Unassembled WGS sequence"/>
</dbReference>
<evidence type="ECO:0000313" key="3">
    <source>
        <dbReference type="Proteomes" id="UP000272942"/>
    </source>
</evidence>
<evidence type="ECO:0000256" key="1">
    <source>
        <dbReference type="SAM" id="MobiDB-lite"/>
    </source>
</evidence>
<proteinExistence type="predicted"/>
<feature type="compositionally biased region" description="Basic and acidic residues" evidence="1">
    <location>
        <begin position="24"/>
        <end position="38"/>
    </location>
</feature>